<sequence length="29" mass="2911">MAATIAPAKMPASALFFKPDDTTVGNSSA</sequence>
<name>A0A0A9FHX3_ARUDO</name>
<dbReference type="AlphaFoldDB" id="A0A0A9FHX3"/>
<protein>
    <submittedName>
        <fullName evidence="1">Uncharacterized protein</fullName>
    </submittedName>
</protein>
<evidence type="ECO:0000313" key="1">
    <source>
        <dbReference type="EMBL" id="JAE09716.1"/>
    </source>
</evidence>
<proteinExistence type="predicted"/>
<dbReference type="EMBL" id="GBRH01188180">
    <property type="protein sequence ID" value="JAE09716.1"/>
    <property type="molecule type" value="Transcribed_RNA"/>
</dbReference>
<reference evidence="1" key="2">
    <citation type="journal article" date="2015" name="Data Brief">
        <title>Shoot transcriptome of the giant reed, Arundo donax.</title>
        <authorList>
            <person name="Barrero R.A."/>
            <person name="Guerrero F.D."/>
            <person name="Moolhuijzen P."/>
            <person name="Goolsby J.A."/>
            <person name="Tidwell J."/>
            <person name="Bellgard S.E."/>
            <person name="Bellgard M.I."/>
        </authorList>
    </citation>
    <scope>NUCLEOTIDE SEQUENCE</scope>
    <source>
        <tissue evidence="1">Shoot tissue taken approximately 20 cm above the soil surface</tissue>
    </source>
</reference>
<organism evidence="1">
    <name type="scientific">Arundo donax</name>
    <name type="common">Giant reed</name>
    <name type="synonym">Donax arundinaceus</name>
    <dbReference type="NCBI Taxonomy" id="35708"/>
    <lineage>
        <taxon>Eukaryota</taxon>
        <taxon>Viridiplantae</taxon>
        <taxon>Streptophyta</taxon>
        <taxon>Embryophyta</taxon>
        <taxon>Tracheophyta</taxon>
        <taxon>Spermatophyta</taxon>
        <taxon>Magnoliopsida</taxon>
        <taxon>Liliopsida</taxon>
        <taxon>Poales</taxon>
        <taxon>Poaceae</taxon>
        <taxon>PACMAD clade</taxon>
        <taxon>Arundinoideae</taxon>
        <taxon>Arundineae</taxon>
        <taxon>Arundo</taxon>
    </lineage>
</organism>
<reference evidence="1" key="1">
    <citation type="submission" date="2014-09" db="EMBL/GenBank/DDBJ databases">
        <authorList>
            <person name="Magalhaes I.L.F."/>
            <person name="Oliveira U."/>
            <person name="Santos F.R."/>
            <person name="Vidigal T.H.D.A."/>
            <person name="Brescovit A.D."/>
            <person name="Santos A.J."/>
        </authorList>
    </citation>
    <scope>NUCLEOTIDE SEQUENCE</scope>
    <source>
        <tissue evidence="1">Shoot tissue taken approximately 20 cm above the soil surface</tissue>
    </source>
</reference>
<accession>A0A0A9FHX3</accession>